<dbReference type="InterPro" id="IPR049577">
    <property type="entry name" value="GMPP_N"/>
</dbReference>
<evidence type="ECO:0000256" key="2">
    <source>
        <dbReference type="ARBA" id="ARBA00012387"/>
    </source>
</evidence>
<dbReference type="InterPro" id="IPR051161">
    <property type="entry name" value="Mannose-6P_isomerase_type2"/>
</dbReference>
<dbReference type="AlphaFoldDB" id="A0A8E6ETC8"/>
<dbReference type="Proteomes" id="UP000676194">
    <property type="component" value="Chromosome"/>
</dbReference>
<evidence type="ECO:0000256" key="3">
    <source>
        <dbReference type="ARBA" id="ARBA00022679"/>
    </source>
</evidence>
<dbReference type="InterPro" id="IPR029044">
    <property type="entry name" value="Nucleotide-diphossugar_trans"/>
</dbReference>
<evidence type="ECO:0000313" key="11">
    <source>
        <dbReference type="Proteomes" id="UP000676194"/>
    </source>
</evidence>
<keyword evidence="11" id="KW-1185">Reference proteome</keyword>
<keyword evidence="4 10" id="KW-0548">Nucleotidyltransferase</keyword>
<reference evidence="10" key="1">
    <citation type="submission" date="2021-05" db="EMBL/GenBank/DDBJ databases">
        <title>Complete genome sequence of the cellulolytic planctomycete Telmatocola sphagniphila SP2T and characterization of the first cellulase from planctomycetes.</title>
        <authorList>
            <person name="Rakitin A.L."/>
            <person name="Beletsky A.V."/>
            <person name="Naumoff D.G."/>
            <person name="Kulichevskaya I.S."/>
            <person name="Mardanov A.V."/>
            <person name="Ravin N.V."/>
            <person name="Dedysh S.N."/>
        </authorList>
    </citation>
    <scope>NUCLEOTIDE SEQUENCE</scope>
    <source>
        <strain evidence="10">SP2T</strain>
    </source>
</reference>
<evidence type="ECO:0000256" key="7">
    <source>
        <dbReference type="ARBA" id="ARBA00047343"/>
    </source>
</evidence>
<keyword evidence="6" id="KW-0342">GTP-binding</keyword>
<evidence type="ECO:0000256" key="6">
    <source>
        <dbReference type="ARBA" id="ARBA00023134"/>
    </source>
</evidence>
<dbReference type="FunFam" id="3.90.550.10:FF:000046">
    <property type="entry name" value="Mannose-1-phosphate guanylyltransferase (GDP)"/>
    <property type="match status" value="1"/>
</dbReference>
<dbReference type="GO" id="GO:0005525">
    <property type="term" value="F:GTP binding"/>
    <property type="evidence" value="ECO:0007669"/>
    <property type="project" value="UniProtKB-KW"/>
</dbReference>
<dbReference type="CDD" id="cd02509">
    <property type="entry name" value="GDP-M1P_Guanylyltransferase"/>
    <property type="match status" value="1"/>
</dbReference>
<dbReference type="Gene3D" id="3.90.550.10">
    <property type="entry name" value="Spore Coat Polysaccharide Biosynthesis Protein SpsA, Chain A"/>
    <property type="match status" value="1"/>
</dbReference>
<dbReference type="PANTHER" id="PTHR46390:SF1">
    <property type="entry name" value="MANNOSE-1-PHOSPHATE GUANYLYLTRANSFERASE"/>
    <property type="match status" value="1"/>
</dbReference>
<dbReference type="GO" id="GO:0009298">
    <property type="term" value="P:GDP-mannose biosynthetic process"/>
    <property type="evidence" value="ECO:0007669"/>
    <property type="project" value="TreeGrafter"/>
</dbReference>
<evidence type="ECO:0000256" key="5">
    <source>
        <dbReference type="ARBA" id="ARBA00022741"/>
    </source>
</evidence>
<comment type="similarity">
    <text evidence="1">Belongs to the mannose-6-phosphate isomerase type 2 family.</text>
</comment>
<feature type="domain" description="Nucleotidyl transferase" evidence="8">
    <location>
        <begin position="4"/>
        <end position="288"/>
    </location>
</feature>
<dbReference type="GO" id="GO:0004475">
    <property type="term" value="F:mannose-1-phosphate guanylyltransferase (GTP) activity"/>
    <property type="evidence" value="ECO:0007669"/>
    <property type="project" value="UniProtKB-EC"/>
</dbReference>
<sequence>MLHAMIMAGGGGTRFWPRSRVKKPKQFLTFSGDRTLLQSTIDRTESQVPTDRVWILTSAAHRAEAIHQLPELDENHVVGEPMGRDTAPCIALGAALIAKEHPAGIIIVMPADHLIEPVQEFRRAVHAAEQLALDHPEALITFGIPPTYPAVGYGYIQRGASAGQKQNVPVYEVKQFREKPNFDDAQKYIASGEFYWNSGIFVWKVSAILGELKRQKPEMLEVVQKIADAWGTADQEHVFRQEYPKAEKISIDYAVMEKAKQVLVLQAPYQWDDVGSWLALERRNPQDAQGNTIQANHVGIDTSNCVIAGDSERLIATIGVSNLLIIQDGDATLIADRKDEAAVKQIVDRLKAPGLDKFL</sequence>
<name>A0A8E6ETC8_9BACT</name>
<dbReference type="RefSeq" id="WP_213497093.1">
    <property type="nucleotide sequence ID" value="NZ_CP074694.1"/>
</dbReference>
<feature type="domain" description="MannoseP isomerase/GMP-like beta-helix" evidence="9">
    <location>
        <begin position="296"/>
        <end position="350"/>
    </location>
</feature>
<keyword evidence="5" id="KW-0547">Nucleotide-binding</keyword>
<dbReference type="EMBL" id="CP074694">
    <property type="protein sequence ID" value="QVL32284.1"/>
    <property type="molecule type" value="Genomic_DNA"/>
</dbReference>
<protein>
    <recommendedName>
        <fullName evidence="2">mannose-1-phosphate guanylyltransferase</fullName>
        <ecNumber evidence="2">2.7.7.13</ecNumber>
    </recommendedName>
</protein>
<evidence type="ECO:0000259" key="9">
    <source>
        <dbReference type="Pfam" id="PF22640"/>
    </source>
</evidence>
<evidence type="ECO:0000256" key="4">
    <source>
        <dbReference type="ARBA" id="ARBA00022695"/>
    </source>
</evidence>
<proteinExistence type="inferred from homology"/>
<dbReference type="InterPro" id="IPR054566">
    <property type="entry name" value="ManC/GMP-like_b-helix"/>
</dbReference>
<evidence type="ECO:0000313" key="10">
    <source>
        <dbReference type="EMBL" id="QVL32284.1"/>
    </source>
</evidence>
<dbReference type="SUPFAM" id="SSF159283">
    <property type="entry name" value="Guanosine diphospho-D-mannose pyrophosphorylase/mannose-6-phosphate isomerase linker domain"/>
    <property type="match status" value="1"/>
</dbReference>
<dbReference type="Pfam" id="PF00483">
    <property type="entry name" value="NTP_transferase"/>
    <property type="match status" value="1"/>
</dbReference>
<gene>
    <name evidence="10" type="ORF">KIH39_26210</name>
</gene>
<dbReference type="InterPro" id="IPR005835">
    <property type="entry name" value="NTP_transferase_dom"/>
</dbReference>
<dbReference type="KEGG" id="tsph:KIH39_26210"/>
<comment type="catalytic activity">
    <reaction evidence="7">
        <text>alpha-D-mannose 1-phosphate + GTP + H(+) = GDP-alpha-D-mannose + diphosphate</text>
        <dbReference type="Rhea" id="RHEA:15229"/>
        <dbReference type="ChEBI" id="CHEBI:15378"/>
        <dbReference type="ChEBI" id="CHEBI:33019"/>
        <dbReference type="ChEBI" id="CHEBI:37565"/>
        <dbReference type="ChEBI" id="CHEBI:57527"/>
        <dbReference type="ChEBI" id="CHEBI:58409"/>
        <dbReference type="EC" id="2.7.7.13"/>
    </reaction>
</comment>
<organism evidence="10 11">
    <name type="scientific">Telmatocola sphagniphila</name>
    <dbReference type="NCBI Taxonomy" id="1123043"/>
    <lineage>
        <taxon>Bacteria</taxon>
        <taxon>Pseudomonadati</taxon>
        <taxon>Planctomycetota</taxon>
        <taxon>Planctomycetia</taxon>
        <taxon>Gemmatales</taxon>
        <taxon>Gemmataceae</taxon>
    </lineage>
</organism>
<dbReference type="SUPFAM" id="SSF53448">
    <property type="entry name" value="Nucleotide-diphospho-sugar transferases"/>
    <property type="match status" value="1"/>
</dbReference>
<keyword evidence="3" id="KW-0808">Transferase</keyword>
<accession>A0A8E6ETC8</accession>
<evidence type="ECO:0000259" key="8">
    <source>
        <dbReference type="Pfam" id="PF00483"/>
    </source>
</evidence>
<dbReference type="Pfam" id="PF22640">
    <property type="entry name" value="ManC_GMP_beta-helix"/>
    <property type="match status" value="1"/>
</dbReference>
<evidence type="ECO:0000256" key="1">
    <source>
        <dbReference type="ARBA" id="ARBA00006115"/>
    </source>
</evidence>
<dbReference type="EC" id="2.7.7.13" evidence="2"/>
<dbReference type="PANTHER" id="PTHR46390">
    <property type="entry name" value="MANNOSE-1-PHOSPHATE GUANYLYLTRANSFERASE"/>
    <property type="match status" value="1"/>
</dbReference>